<name>A0A1X6P3P1_PORUM</name>
<organism evidence="1 2">
    <name type="scientific">Porphyra umbilicalis</name>
    <name type="common">Purple laver</name>
    <name type="synonym">Red alga</name>
    <dbReference type="NCBI Taxonomy" id="2786"/>
    <lineage>
        <taxon>Eukaryota</taxon>
        <taxon>Rhodophyta</taxon>
        <taxon>Bangiophyceae</taxon>
        <taxon>Bangiales</taxon>
        <taxon>Bangiaceae</taxon>
        <taxon>Porphyra</taxon>
    </lineage>
</organism>
<dbReference type="EMBL" id="KV918905">
    <property type="protein sequence ID" value="OSX75386.1"/>
    <property type="molecule type" value="Genomic_DNA"/>
</dbReference>
<evidence type="ECO:0000313" key="2">
    <source>
        <dbReference type="Proteomes" id="UP000218209"/>
    </source>
</evidence>
<dbReference type="AlphaFoldDB" id="A0A1X6P3P1"/>
<accession>A0A1X6P3P1</accession>
<keyword evidence="2" id="KW-1185">Reference proteome</keyword>
<proteinExistence type="predicted"/>
<sequence>MSQNPTRRLPILTISVTASHTRRTAIAVPDPSIVPTAIVPIAVPNPSIVPTAIVTIAKTVNTVNVLPSALSSAPPPCKAGHDVGGGRQRRATLHGCRDSSRHRLLRGSAAVVVPLNPRPIMVARGC</sequence>
<protein>
    <submittedName>
        <fullName evidence="1">Uncharacterized protein</fullName>
    </submittedName>
</protein>
<gene>
    <name evidence="1" type="ORF">BU14_0238s0009</name>
</gene>
<evidence type="ECO:0000313" key="1">
    <source>
        <dbReference type="EMBL" id="OSX75386.1"/>
    </source>
</evidence>
<dbReference type="Proteomes" id="UP000218209">
    <property type="component" value="Unassembled WGS sequence"/>
</dbReference>
<reference evidence="1 2" key="1">
    <citation type="submission" date="2017-03" db="EMBL/GenBank/DDBJ databases">
        <title>WGS assembly of Porphyra umbilicalis.</title>
        <authorList>
            <person name="Brawley S.H."/>
            <person name="Blouin N.A."/>
            <person name="Ficko-Blean E."/>
            <person name="Wheeler G.L."/>
            <person name="Lohr M."/>
            <person name="Goodson H.V."/>
            <person name="Jenkins J.W."/>
            <person name="Blaby-Haas C.E."/>
            <person name="Helliwell K.E."/>
            <person name="Chan C."/>
            <person name="Marriage T."/>
            <person name="Bhattacharya D."/>
            <person name="Klein A.S."/>
            <person name="Badis Y."/>
            <person name="Brodie J."/>
            <person name="Cao Y."/>
            <person name="Collen J."/>
            <person name="Dittami S.M."/>
            <person name="Gachon C.M."/>
            <person name="Green B.R."/>
            <person name="Karpowicz S."/>
            <person name="Kim J.W."/>
            <person name="Kudahl U."/>
            <person name="Lin S."/>
            <person name="Michel G."/>
            <person name="Mittag M."/>
            <person name="Olson B.J."/>
            <person name="Pangilinan J."/>
            <person name="Peng Y."/>
            <person name="Qiu H."/>
            <person name="Shu S."/>
            <person name="Singer J.T."/>
            <person name="Smith A.G."/>
            <person name="Sprecher B.N."/>
            <person name="Wagner V."/>
            <person name="Wang W."/>
            <person name="Wang Z.-Y."/>
            <person name="Yan J."/>
            <person name="Yarish C."/>
            <person name="Zoeuner-Riek S."/>
            <person name="Zhuang Y."/>
            <person name="Zou Y."/>
            <person name="Lindquist E.A."/>
            <person name="Grimwood J."/>
            <person name="Barry K."/>
            <person name="Rokhsar D.S."/>
            <person name="Schmutz J."/>
            <person name="Stiller J.W."/>
            <person name="Grossman A.R."/>
            <person name="Prochnik S.E."/>
        </authorList>
    </citation>
    <scope>NUCLEOTIDE SEQUENCE [LARGE SCALE GENOMIC DNA]</scope>
    <source>
        <strain evidence="1">4086291</strain>
    </source>
</reference>